<dbReference type="PANTHER" id="PTHR43664">
    <property type="entry name" value="MONOAMINE OXIDASE-RELATED"/>
    <property type="match status" value="1"/>
</dbReference>
<dbReference type="InterPro" id="IPR052342">
    <property type="entry name" value="MCH/BMMD"/>
</dbReference>
<protein>
    <submittedName>
        <fullName evidence="2">MaoC-like protein</fullName>
    </submittedName>
</protein>
<dbReference type="PATRIC" id="fig|755172.3.peg.235"/>
<gene>
    <name evidence="2" type="ORF">HMPREF1863_00244</name>
</gene>
<evidence type="ECO:0000313" key="3">
    <source>
        <dbReference type="Proteomes" id="UP000070442"/>
    </source>
</evidence>
<dbReference type="InterPro" id="IPR002539">
    <property type="entry name" value="MaoC-like_dom"/>
</dbReference>
<dbReference type="InterPro" id="IPR029069">
    <property type="entry name" value="HotDog_dom_sf"/>
</dbReference>
<dbReference type="RefSeq" id="WP_068366489.1">
    <property type="nucleotide sequence ID" value="NZ_CAIJCT010000016.1"/>
</dbReference>
<dbReference type="EMBL" id="LSDG01000005">
    <property type="protein sequence ID" value="KXB68223.1"/>
    <property type="molecule type" value="Genomic_DNA"/>
</dbReference>
<feature type="domain" description="MaoC-like" evidence="1">
    <location>
        <begin position="18"/>
        <end position="125"/>
    </location>
</feature>
<dbReference type="Pfam" id="PF01575">
    <property type="entry name" value="MaoC_dehydratas"/>
    <property type="match status" value="1"/>
</dbReference>
<dbReference type="Gene3D" id="3.10.129.10">
    <property type="entry name" value="Hotdog Thioesterase"/>
    <property type="match status" value="1"/>
</dbReference>
<name>A0A134AKH0_9FIRM</name>
<dbReference type="PANTHER" id="PTHR43664:SF1">
    <property type="entry name" value="BETA-METHYLMALYL-COA DEHYDRATASE"/>
    <property type="match status" value="1"/>
</dbReference>
<reference evidence="3" key="1">
    <citation type="submission" date="2016-01" db="EMBL/GenBank/DDBJ databases">
        <authorList>
            <person name="Mitreva M."/>
            <person name="Pepin K.H."/>
            <person name="Mihindukulasuriya K.A."/>
            <person name="Fulton R."/>
            <person name="Fronick C."/>
            <person name="O'Laughlin M."/>
            <person name="Miner T."/>
            <person name="Herter B."/>
            <person name="Rosa B.A."/>
            <person name="Cordes M."/>
            <person name="Tomlinson C."/>
            <person name="Wollam A."/>
            <person name="Palsikar V.B."/>
            <person name="Mardis E.R."/>
            <person name="Wilson R.K."/>
        </authorList>
    </citation>
    <scope>NUCLEOTIDE SEQUENCE [LARGE SCALE GENOMIC DNA]</scope>
    <source>
        <strain evidence="3">DNF00729</strain>
    </source>
</reference>
<dbReference type="Proteomes" id="UP000070442">
    <property type="component" value="Unassembled WGS sequence"/>
</dbReference>
<proteinExistence type="predicted"/>
<organism evidence="2 3">
    <name type="scientific">Aedoeadaptatus coxii</name>
    <dbReference type="NCBI Taxonomy" id="755172"/>
    <lineage>
        <taxon>Bacteria</taxon>
        <taxon>Bacillati</taxon>
        <taxon>Bacillota</taxon>
        <taxon>Tissierellia</taxon>
        <taxon>Tissierellales</taxon>
        <taxon>Peptoniphilaceae</taxon>
        <taxon>Aedoeadaptatus</taxon>
    </lineage>
</organism>
<dbReference type="OrthoDB" id="9801625at2"/>
<dbReference type="STRING" id="755172.HMPREF1863_00244"/>
<dbReference type="SUPFAM" id="SSF54637">
    <property type="entry name" value="Thioesterase/thiol ester dehydrase-isomerase"/>
    <property type="match status" value="1"/>
</dbReference>
<dbReference type="AlphaFoldDB" id="A0A134AKH0"/>
<comment type="caution">
    <text evidence="2">The sequence shown here is derived from an EMBL/GenBank/DDBJ whole genome shotgun (WGS) entry which is preliminary data.</text>
</comment>
<evidence type="ECO:0000313" key="2">
    <source>
        <dbReference type="EMBL" id="KXB68223.1"/>
    </source>
</evidence>
<accession>A0A134AKH0</accession>
<evidence type="ECO:0000259" key="1">
    <source>
        <dbReference type="Pfam" id="PF01575"/>
    </source>
</evidence>
<keyword evidence="3" id="KW-1185">Reference proteome</keyword>
<sequence length="151" mass="16652">MSYEPKGLYLEEFEVGKVYISQGRTITEADVVNFAGLSGDFNVLHTNDEFAKTGPFKERVAHGMLGASIMTGLSNMLGIFDGTTIAFLELTIRYKSPLRIGDTVHLEVEPVEVKHSSKPGKGIVNFEARLVNQDGVLVTESPWTIMMKAKE</sequence>